<proteinExistence type="predicted"/>
<organism evidence="1 2">
    <name type="scientific">Cardiocondyla obscurior</name>
    <dbReference type="NCBI Taxonomy" id="286306"/>
    <lineage>
        <taxon>Eukaryota</taxon>
        <taxon>Metazoa</taxon>
        <taxon>Ecdysozoa</taxon>
        <taxon>Arthropoda</taxon>
        <taxon>Hexapoda</taxon>
        <taxon>Insecta</taxon>
        <taxon>Pterygota</taxon>
        <taxon>Neoptera</taxon>
        <taxon>Endopterygota</taxon>
        <taxon>Hymenoptera</taxon>
        <taxon>Apocrita</taxon>
        <taxon>Aculeata</taxon>
        <taxon>Formicoidea</taxon>
        <taxon>Formicidae</taxon>
        <taxon>Myrmicinae</taxon>
        <taxon>Cardiocondyla</taxon>
    </lineage>
</organism>
<dbReference type="EMBL" id="JADYXP020000029">
    <property type="protein sequence ID" value="KAL0099065.1"/>
    <property type="molecule type" value="Genomic_DNA"/>
</dbReference>
<protein>
    <submittedName>
        <fullName evidence="1">Uncharacterized protein</fullName>
    </submittedName>
</protein>
<sequence length="90" mass="10129">MLIVLNNHIDGRLNSASLALVFPLVIQYVNAGAVPRDHKNRIHAIAIDIPCDAYNKSQYGKKKISRKSLPPSSMKRRFQHGTLYVPGKEF</sequence>
<reference evidence="1 2" key="1">
    <citation type="submission" date="2023-03" db="EMBL/GenBank/DDBJ databases">
        <title>High recombination rates correlate with genetic variation in Cardiocondyla obscurior ants.</title>
        <authorList>
            <person name="Errbii M."/>
        </authorList>
    </citation>
    <scope>NUCLEOTIDE SEQUENCE [LARGE SCALE GENOMIC DNA]</scope>
    <source>
        <strain evidence="1">Alpha-2009</strain>
        <tissue evidence="1">Whole body</tissue>
    </source>
</reference>
<dbReference type="Proteomes" id="UP001430953">
    <property type="component" value="Unassembled WGS sequence"/>
</dbReference>
<evidence type="ECO:0000313" key="2">
    <source>
        <dbReference type="Proteomes" id="UP001430953"/>
    </source>
</evidence>
<dbReference type="AlphaFoldDB" id="A0AAW2E7V7"/>
<name>A0AAW2E7V7_9HYME</name>
<accession>A0AAW2E7V7</accession>
<evidence type="ECO:0000313" key="1">
    <source>
        <dbReference type="EMBL" id="KAL0099065.1"/>
    </source>
</evidence>
<gene>
    <name evidence="1" type="ORF">PUN28_020248</name>
</gene>
<comment type="caution">
    <text evidence="1">The sequence shown here is derived from an EMBL/GenBank/DDBJ whole genome shotgun (WGS) entry which is preliminary data.</text>
</comment>
<keyword evidence="2" id="KW-1185">Reference proteome</keyword>